<comment type="caution">
    <text evidence="2">The sequence shown here is derived from an EMBL/GenBank/DDBJ whole genome shotgun (WGS) entry which is preliminary data.</text>
</comment>
<reference evidence="2 3" key="1">
    <citation type="submission" date="2023-07" db="EMBL/GenBank/DDBJ databases">
        <title>Sorghum-associated microbial communities from plants grown in Nebraska, USA.</title>
        <authorList>
            <person name="Schachtman D."/>
        </authorList>
    </citation>
    <scope>NUCLEOTIDE SEQUENCE [LARGE SCALE GENOMIC DNA]</scope>
    <source>
        <strain evidence="2 3">DS1307</strain>
    </source>
</reference>
<keyword evidence="1" id="KW-0472">Membrane</keyword>
<sequence length="69" mass="7456">MSLVQETLLPAPLPHPQEIRSDFEMHVGKHISMQASARITPAGVVSAGIAVAVMTLALGYVAGSFWRRR</sequence>
<evidence type="ECO:0000313" key="3">
    <source>
        <dbReference type="Proteomes" id="UP001241472"/>
    </source>
</evidence>
<evidence type="ECO:0000256" key="1">
    <source>
        <dbReference type="SAM" id="Phobius"/>
    </source>
</evidence>
<accession>A0ABT9Q2S9</accession>
<organism evidence="2 3">
    <name type="scientific">Neorhizobium huautlense</name>
    <dbReference type="NCBI Taxonomy" id="67774"/>
    <lineage>
        <taxon>Bacteria</taxon>
        <taxon>Pseudomonadati</taxon>
        <taxon>Pseudomonadota</taxon>
        <taxon>Alphaproteobacteria</taxon>
        <taxon>Hyphomicrobiales</taxon>
        <taxon>Rhizobiaceae</taxon>
        <taxon>Rhizobium/Agrobacterium group</taxon>
        <taxon>Neorhizobium</taxon>
    </lineage>
</organism>
<keyword evidence="1" id="KW-0812">Transmembrane</keyword>
<name>A0ABT9Q2S9_9HYPH</name>
<dbReference type="Proteomes" id="UP001241472">
    <property type="component" value="Unassembled WGS sequence"/>
</dbReference>
<dbReference type="RefSeq" id="WP_306839735.1">
    <property type="nucleotide sequence ID" value="NZ_JAUSRF010000024.1"/>
</dbReference>
<keyword evidence="1" id="KW-1133">Transmembrane helix</keyword>
<gene>
    <name evidence="2" type="ORF">J2T09_005063</name>
</gene>
<feature type="transmembrane region" description="Helical" evidence="1">
    <location>
        <begin position="42"/>
        <end position="66"/>
    </location>
</feature>
<keyword evidence="3" id="KW-1185">Reference proteome</keyword>
<protein>
    <submittedName>
        <fullName evidence="2">Uncharacterized protein</fullName>
    </submittedName>
</protein>
<evidence type="ECO:0000313" key="2">
    <source>
        <dbReference type="EMBL" id="MDP9840279.1"/>
    </source>
</evidence>
<proteinExistence type="predicted"/>
<dbReference type="EMBL" id="JAUSRF010000024">
    <property type="protein sequence ID" value="MDP9840279.1"/>
    <property type="molecule type" value="Genomic_DNA"/>
</dbReference>